<dbReference type="Proteomes" id="UP000276133">
    <property type="component" value="Unassembled WGS sequence"/>
</dbReference>
<feature type="signal peptide" evidence="1">
    <location>
        <begin position="1"/>
        <end position="19"/>
    </location>
</feature>
<keyword evidence="1" id="KW-0732">Signal</keyword>
<feature type="chain" id="PRO_5018269898" evidence="1">
    <location>
        <begin position="20"/>
        <end position="60"/>
    </location>
</feature>
<evidence type="ECO:0000256" key="1">
    <source>
        <dbReference type="SAM" id="SignalP"/>
    </source>
</evidence>
<dbReference type="AlphaFoldDB" id="A0A3M7P798"/>
<reference evidence="2 3" key="1">
    <citation type="journal article" date="2018" name="Sci. Rep.">
        <title>Genomic signatures of local adaptation to the degree of environmental predictability in rotifers.</title>
        <authorList>
            <person name="Franch-Gras L."/>
            <person name="Hahn C."/>
            <person name="Garcia-Roger E.M."/>
            <person name="Carmona M.J."/>
            <person name="Serra M."/>
            <person name="Gomez A."/>
        </authorList>
    </citation>
    <scope>NUCLEOTIDE SEQUENCE [LARGE SCALE GENOMIC DNA]</scope>
    <source>
        <strain evidence="2">HYR1</strain>
    </source>
</reference>
<keyword evidence="3" id="KW-1185">Reference proteome</keyword>
<evidence type="ECO:0000313" key="3">
    <source>
        <dbReference type="Proteomes" id="UP000276133"/>
    </source>
</evidence>
<organism evidence="2 3">
    <name type="scientific">Brachionus plicatilis</name>
    <name type="common">Marine rotifer</name>
    <name type="synonym">Brachionus muelleri</name>
    <dbReference type="NCBI Taxonomy" id="10195"/>
    <lineage>
        <taxon>Eukaryota</taxon>
        <taxon>Metazoa</taxon>
        <taxon>Spiralia</taxon>
        <taxon>Gnathifera</taxon>
        <taxon>Rotifera</taxon>
        <taxon>Eurotatoria</taxon>
        <taxon>Monogononta</taxon>
        <taxon>Pseudotrocha</taxon>
        <taxon>Ploima</taxon>
        <taxon>Brachionidae</taxon>
        <taxon>Brachionus</taxon>
    </lineage>
</organism>
<proteinExistence type="predicted"/>
<name>A0A3M7P798_BRAPC</name>
<protein>
    <submittedName>
        <fullName evidence="2">Uncharacterized protein</fullName>
    </submittedName>
</protein>
<accession>A0A3M7P798</accession>
<gene>
    <name evidence="2" type="ORF">BpHYR1_022146</name>
</gene>
<sequence length="60" mass="7254">MRKLFYLFIFWFKFGILRFEHFPSSARINSSYVAEKLSGVKATFNRLWLKLSVFENEIKT</sequence>
<evidence type="ECO:0000313" key="2">
    <source>
        <dbReference type="EMBL" id="RMZ94955.1"/>
    </source>
</evidence>
<comment type="caution">
    <text evidence="2">The sequence shown here is derived from an EMBL/GenBank/DDBJ whole genome shotgun (WGS) entry which is preliminary data.</text>
</comment>
<dbReference type="EMBL" id="REGN01012710">
    <property type="protein sequence ID" value="RMZ94955.1"/>
    <property type="molecule type" value="Genomic_DNA"/>
</dbReference>